<feature type="transmembrane region" description="Helical" evidence="1">
    <location>
        <begin position="257"/>
        <end position="274"/>
    </location>
</feature>
<feature type="transmembrane region" description="Helical" evidence="1">
    <location>
        <begin position="84"/>
        <end position="101"/>
    </location>
</feature>
<accession>A0AAU9IFF2</accession>
<gene>
    <name evidence="2" type="ORF">BSTOLATCC_MIC1324</name>
</gene>
<name>A0AAU9IFF2_9CILI</name>
<protein>
    <submittedName>
        <fullName evidence="2">Uncharacterized protein</fullName>
    </submittedName>
</protein>
<dbReference type="EMBL" id="CAJZBQ010000002">
    <property type="protein sequence ID" value="CAG9310479.1"/>
    <property type="molecule type" value="Genomic_DNA"/>
</dbReference>
<keyword evidence="1" id="KW-0472">Membrane</keyword>
<keyword evidence="1" id="KW-1133">Transmembrane helix</keyword>
<feature type="transmembrane region" description="Helical" evidence="1">
    <location>
        <begin position="281"/>
        <end position="298"/>
    </location>
</feature>
<keyword evidence="3" id="KW-1185">Reference proteome</keyword>
<organism evidence="2 3">
    <name type="scientific">Blepharisma stoltei</name>
    <dbReference type="NCBI Taxonomy" id="1481888"/>
    <lineage>
        <taxon>Eukaryota</taxon>
        <taxon>Sar</taxon>
        <taxon>Alveolata</taxon>
        <taxon>Ciliophora</taxon>
        <taxon>Postciliodesmatophora</taxon>
        <taxon>Heterotrichea</taxon>
        <taxon>Heterotrichida</taxon>
        <taxon>Blepharismidae</taxon>
        <taxon>Blepharisma</taxon>
    </lineage>
</organism>
<evidence type="ECO:0000256" key="1">
    <source>
        <dbReference type="SAM" id="Phobius"/>
    </source>
</evidence>
<feature type="transmembrane region" description="Helical" evidence="1">
    <location>
        <begin position="138"/>
        <end position="157"/>
    </location>
</feature>
<proteinExistence type="predicted"/>
<comment type="caution">
    <text evidence="2">The sequence shown here is derived from an EMBL/GenBank/DDBJ whole genome shotgun (WGS) entry which is preliminary data.</text>
</comment>
<feature type="transmembrane region" description="Helical" evidence="1">
    <location>
        <begin position="169"/>
        <end position="189"/>
    </location>
</feature>
<dbReference type="AlphaFoldDB" id="A0AAU9IFF2"/>
<feature type="transmembrane region" description="Helical" evidence="1">
    <location>
        <begin position="113"/>
        <end position="131"/>
    </location>
</feature>
<dbReference type="Proteomes" id="UP001162131">
    <property type="component" value="Unassembled WGS sequence"/>
</dbReference>
<sequence length="314" mass="37648">MIFIILIAFLLFCFNFHFIERYFDQKPSKCTWMLATLFPINYFPISISKIIDNYLSEIIIAALESKIEIFFPQEWIITLKSLNYWLIFGLLCLCIATYKHFRTIWSTDGIYHTYRSALIGICCNFVCLAFADYIKDDCYFFIAFLSLYLVSQHFYSFRNLIYQYKISSSLYLLVAITNLIVVVLLLFGLKFHISELMIDLFFFLFKLLMLVVTVVYFIMFFISNIDHIFDCSLWFQSYKITTKFDIGEVLAKISVPYGYIAIYTIAFFSILDFFNSCYLKYWLFNEVLYFIAIFQFFWMHQKLKIEEIEYFSQI</sequence>
<keyword evidence="1" id="KW-0812">Transmembrane</keyword>
<evidence type="ECO:0000313" key="2">
    <source>
        <dbReference type="EMBL" id="CAG9310479.1"/>
    </source>
</evidence>
<evidence type="ECO:0000313" key="3">
    <source>
        <dbReference type="Proteomes" id="UP001162131"/>
    </source>
</evidence>
<feature type="transmembrane region" description="Helical" evidence="1">
    <location>
        <begin position="201"/>
        <end position="222"/>
    </location>
</feature>
<reference evidence="2" key="1">
    <citation type="submission" date="2021-09" db="EMBL/GenBank/DDBJ databases">
        <authorList>
            <consortium name="AG Swart"/>
            <person name="Singh M."/>
            <person name="Singh A."/>
            <person name="Seah K."/>
            <person name="Emmerich C."/>
        </authorList>
    </citation>
    <scope>NUCLEOTIDE SEQUENCE</scope>
    <source>
        <strain evidence="2">ATCC30299</strain>
    </source>
</reference>